<organism evidence="1 2">
    <name type="scientific">Cyclospora cayetanensis</name>
    <dbReference type="NCBI Taxonomy" id="88456"/>
    <lineage>
        <taxon>Eukaryota</taxon>
        <taxon>Sar</taxon>
        <taxon>Alveolata</taxon>
        <taxon>Apicomplexa</taxon>
        <taxon>Conoidasida</taxon>
        <taxon>Coccidia</taxon>
        <taxon>Eucoccidiorida</taxon>
        <taxon>Eimeriorina</taxon>
        <taxon>Eimeriidae</taxon>
        <taxon>Cyclospora</taxon>
    </lineage>
</organism>
<dbReference type="AlphaFoldDB" id="A0A1D3D5Y4"/>
<proteinExistence type="predicted"/>
<gene>
    <name evidence="1" type="ORF">cyc_07689</name>
</gene>
<dbReference type="EMBL" id="JROU02000594">
    <property type="protein sequence ID" value="OEH78861.1"/>
    <property type="molecule type" value="Genomic_DNA"/>
</dbReference>
<comment type="caution">
    <text evidence="1">The sequence shown here is derived from an EMBL/GenBank/DDBJ whole genome shotgun (WGS) entry which is preliminary data.</text>
</comment>
<protein>
    <submittedName>
        <fullName evidence="1">Uncharacterized protein</fullName>
    </submittedName>
</protein>
<sequence>MPCVSVFRLQTALLTFPETTRKPRDEKGSATVFGNALMERISAEALRPPVVLPMRCCSSSAVMSDVPASVNIRVKSDNNAMSFSSKEAKETYTSVYKMPEVGRECVTTGTFSTDVIA</sequence>
<keyword evidence="2" id="KW-1185">Reference proteome</keyword>
<evidence type="ECO:0000313" key="2">
    <source>
        <dbReference type="Proteomes" id="UP000095192"/>
    </source>
</evidence>
<dbReference type="VEuPathDB" id="ToxoDB:cyc_07689"/>
<reference evidence="1 2" key="1">
    <citation type="journal article" date="2016" name="BMC Genomics">
        <title>Comparative genomics reveals Cyclospora cayetanensis possesses coccidia-like metabolism and invasion components but unique surface antigens.</title>
        <authorList>
            <person name="Liu S."/>
            <person name="Wang L."/>
            <person name="Zheng H."/>
            <person name="Xu Z."/>
            <person name="Roellig D.M."/>
            <person name="Li N."/>
            <person name="Frace M.A."/>
            <person name="Tang K."/>
            <person name="Arrowood M.J."/>
            <person name="Moss D.M."/>
            <person name="Zhang L."/>
            <person name="Feng Y."/>
            <person name="Xiao L."/>
        </authorList>
    </citation>
    <scope>NUCLEOTIDE SEQUENCE [LARGE SCALE GENOMIC DNA]</scope>
    <source>
        <strain evidence="1 2">CHN_HEN01</strain>
    </source>
</reference>
<accession>A0A1D3D5Y4</accession>
<dbReference type="Proteomes" id="UP000095192">
    <property type="component" value="Unassembled WGS sequence"/>
</dbReference>
<dbReference type="InParanoid" id="A0A1D3D5Y4"/>
<name>A0A1D3D5Y4_9EIME</name>
<evidence type="ECO:0000313" key="1">
    <source>
        <dbReference type="EMBL" id="OEH78861.1"/>
    </source>
</evidence>